<feature type="transmembrane region" description="Helical" evidence="1">
    <location>
        <begin position="45"/>
        <end position="76"/>
    </location>
</feature>
<feature type="transmembrane region" description="Helical" evidence="1">
    <location>
        <begin position="114"/>
        <end position="138"/>
    </location>
</feature>
<dbReference type="AlphaFoldDB" id="A0A2S8HW66"/>
<feature type="transmembrane region" description="Helical" evidence="1">
    <location>
        <begin position="159"/>
        <end position="183"/>
    </location>
</feature>
<dbReference type="EMBL" id="PUIQ01000142">
    <property type="protein sequence ID" value="PQP06800.1"/>
    <property type="molecule type" value="Genomic_DNA"/>
</dbReference>
<dbReference type="Proteomes" id="UP000238206">
    <property type="component" value="Unassembled WGS sequence"/>
</dbReference>
<keyword evidence="1" id="KW-1133">Transmembrane helix</keyword>
<evidence type="ECO:0000313" key="3">
    <source>
        <dbReference type="Proteomes" id="UP000238206"/>
    </source>
</evidence>
<proteinExistence type="predicted"/>
<name>A0A2S8HW66_BURCE</name>
<sequence>MIAGGWSQTSLWLAVAASGLYHGINPAMGWPLAVSSGLMDQRALSLLYALWCLAAGHVLAIFSVMIPFTILSVLLAWQREIQIATSVLVVSFGAFLLIKRWHPRVLARIPPLRLALWSFAVSIAHGAGLMLVPIYLGLCRSFDLDRGHQAAQMLIGTNLGMALLVSSVHAFAMLVVGGFLAWLVYRYLGLRFVSRSWFNLDKIWALSLILVGTLSFMLNFSIQGGDGRWPL</sequence>
<evidence type="ECO:0000256" key="1">
    <source>
        <dbReference type="SAM" id="Phobius"/>
    </source>
</evidence>
<comment type="caution">
    <text evidence="2">The sequence shown here is derived from an EMBL/GenBank/DDBJ whole genome shotgun (WGS) entry which is preliminary data.</text>
</comment>
<accession>A0A2S8HW66</accession>
<protein>
    <submittedName>
        <fullName evidence="2">Uncharacterized protein</fullName>
    </submittedName>
</protein>
<feature type="transmembrane region" description="Helical" evidence="1">
    <location>
        <begin position="203"/>
        <end position="222"/>
    </location>
</feature>
<evidence type="ECO:0000313" key="2">
    <source>
        <dbReference type="EMBL" id="PQP06800.1"/>
    </source>
</evidence>
<reference evidence="2 3" key="1">
    <citation type="submission" date="2018-02" db="EMBL/GenBank/DDBJ databases">
        <title>Draft genome sequencing of Burkholderia cepacia Y14-15.</title>
        <authorList>
            <person name="Zheng B.-X."/>
        </authorList>
    </citation>
    <scope>NUCLEOTIDE SEQUENCE [LARGE SCALE GENOMIC DNA]</scope>
    <source>
        <strain evidence="2 3">Y14-15</strain>
    </source>
</reference>
<keyword evidence="1" id="KW-0472">Membrane</keyword>
<feature type="transmembrane region" description="Helical" evidence="1">
    <location>
        <begin position="83"/>
        <end position="102"/>
    </location>
</feature>
<organism evidence="2 3">
    <name type="scientific">Burkholderia cepacia</name>
    <name type="common">Pseudomonas cepacia</name>
    <dbReference type="NCBI Taxonomy" id="292"/>
    <lineage>
        <taxon>Bacteria</taxon>
        <taxon>Pseudomonadati</taxon>
        <taxon>Pseudomonadota</taxon>
        <taxon>Betaproteobacteria</taxon>
        <taxon>Burkholderiales</taxon>
        <taxon>Burkholderiaceae</taxon>
        <taxon>Burkholderia</taxon>
        <taxon>Burkholderia cepacia complex</taxon>
    </lineage>
</organism>
<keyword evidence="1" id="KW-0812">Transmembrane</keyword>
<gene>
    <name evidence="2" type="ORF">C5615_38395</name>
</gene>